<keyword evidence="4" id="KW-1185">Reference proteome</keyword>
<proteinExistence type="predicted"/>
<dbReference type="GO" id="GO:0016788">
    <property type="term" value="F:hydrolase activity, acting on ester bonds"/>
    <property type="evidence" value="ECO:0007669"/>
    <property type="project" value="TreeGrafter"/>
</dbReference>
<keyword evidence="1" id="KW-0732">Signal</keyword>
<dbReference type="PANTHER" id="PTHR32440:SF11">
    <property type="entry name" value="METALLOPHOSPHOESTERASE DOMAIN-CONTAINING PROTEIN"/>
    <property type="match status" value="1"/>
</dbReference>
<name>A0A9Q8Q4T2_9HYPO</name>
<accession>A0A9Q8Q4T2</accession>
<dbReference type="PANTHER" id="PTHR32440">
    <property type="entry name" value="PHOSPHATASE DCR2-RELATED-RELATED"/>
    <property type="match status" value="1"/>
</dbReference>
<reference evidence="3" key="1">
    <citation type="submission" date="2021-11" db="EMBL/GenBank/DDBJ databases">
        <title>Purpureocillium_takamizusanense_genome.</title>
        <authorList>
            <person name="Nguyen N.-H."/>
        </authorList>
    </citation>
    <scope>NUCLEOTIDE SEQUENCE</scope>
    <source>
        <strain evidence="3">PT3</strain>
    </source>
</reference>
<feature type="chain" id="PRO_5040468106" description="Calcineurin-like phosphoesterase domain-containing protein" evidence="1">
    <location>
        <begin position="18"/>
        <end position="411"/>
    </location>
</feature>
<protein>
    <recommendedName>
        <fullName evidence="2">Calcineurin-like phosphoesterase domain-containing protein</fullName>
    </recommendedName>
</protein>
<dbReference type="InterPro" id="IPR029052">
    <property type="entry name" value="Metallo-depent_PP-like"/>
</dbReference>
<dbReference type="EMBL" id="CP086354">
    <property type="protein sequence ID" value="UNI13688.1"/>
    <property type="molecule type" value="Genomic_DNA"/>
</dbReference>
<gene>
    <name evidence="3" type="ORF">JDV02_000410</name>
</gene>
<feature type="signal peptide" evidence="1">
    <location>
        <begin position="1"/>
        <end position="17"/>
    </location>
</feature>
<dbReference type="SUPFAM" id="SSF56300">
    <property type="entry name" value="Metallo-dependent phosphatases"/>
    <property type="match status" value="1"/>
</dbReference>
<dbReference type="CDD" id="cd07383">
    <property type="entry name" value="MPP_Dcr2"/>
    <property type="match status" value="1"/>
</dbReference>
<dbReference type="Pfam" id="PF00149">
    <property type="entry name" value="Metallophos"/>
    <property type="match status" value="1"/>
</dbReference>
<organism evidence="3 4">
    <name type="scientific">Purpureocillium takamizusanense</name>
    <dbReference type="NCBI Taxonomy" id="2060973"/>
    <lineage>
        <taxon>Eukaryota</taxon>
        <taxon>Fungi</taxon>
        <taxon>Dikarya</taxon>
        <taxon>Ascomycota</taxon>
        <taxon>Pezizomycotina</taxon>
        <taxon>Sordariomycetes</taxon>
        <taxon>Hypocreomycetidae</taxon>
        <taxon>Hypocreales</taxon>
        <taxon>Ophiocordycipitaceae</taxon>
        <taxon>Purpureocillium</taxon>
    </lineage>
</organism>
<dbReference type="Gene3D" id="3.60.21.10">
    <property type="match status" value="1"/>
</dbReference>
<feature type="domain" description="Calcineurin-like phosphoesterase" evidence="2">
    <location>
        <begin position="41"/>
        <end position="167"/>
    </location>
</feature>
<dbReference type="InterPro" id="IPR004843">
    <property type="entry name" value="Calcineurin-like_PHP"/>
</dbReference>
<dbReference type="RefSeq" id="XP_047837169.1">
    <property type="nucleotide sequence ID" value="XM_047981211.1"/>
</dbReference>
<dbReference type="KEGG" id="ptkz:JDV02_000410"/>
<sequence length="411" mass="45813">MRSALLAAVIAAAAVQAAPSPIARRGYDNHKLRFRPDGSFHLTVFNDLHFGEKADTAEGPRQDEKTINVMNNVLDSDPVDLVVLNGDLISGDASQAKNMSGYVDDIVQPMMKRGTFWASTYGNHDSSQTLDPRNILEREKQHPGALTERMVMGRDAGVTNYWLPVYASNCTKEDSSDDPCAPNLLLWFFDSRGGKVFGATGEDGKPVPRADWVDRDVVRWFRKESVRLRRKYRKVIPSLAFVHIPTNATSLIQRKVKGDQNPGINDETPVSPQAQDWCPDGTWGGGNPNCRYGGQDVPFMQALSGTEGLLAVFSGHDHGNTWCRRWREVLPGTFVRGNNIHLCYGQHAGYGGYGDWVRGGRHIVVTEEMLQQKALQTWIRLETKNVVGRVTLNSTFNEDRYAVTSNDKTHL</sequence>
<evidence type="ECO:0000256" key="1">
    <source>
        <dbReference type="SAM" id="SignalP"/>
    </source>
</evidence>
<dbReference type="AlphaFoldDB" id="A0A9Q8Q4T2"/>
<dbReference type="GeneID" id="72062375"/>
<dbReference type="OrthoDB" id="783096at2759"/>
<evidence type="ECO:0000259" key="2">
    <source>
        <dbReference type="Pfam" id="PF00149"/>
    </source>
</evidence>
<dbReference type="GO" id="GO:0005737">
    <property type="term" value="C:cytoplasm"/>
    <property type="evidence" value="ECO:0007669"/>
    <property type="project" value="TreeGrafter"/>
</dbReference>
<dbReference type="Proteomes" id="UP000829364">
    <property type="component" value="Chromosome 1"/>
</dbReference>
<evidence type="ECO:0000313" key="4">
    <source>
        <dbReference type="Proteomes" id="UP000829364"/>
    </source>
</evidence>
<evidence type="ECO:0000313" key="3">
    <source>
        <dbReference type="EMBL" id="UNI13688.1"/>
    </source>
</evidence>